<dbReference type="PANTHER" id="PTHR13504:SF34">
    <property type="entry name" value="PROTEIN ADENYLYLTRANSFERASE FICD"/>
    <property type="match status" value="1"/>
</dbReference>
<evidence type="ECO:0000256" key="8">
    <source>
        <dbReference type="ARBA" id="ARBA00023136"/>
    </source>
</evidence>
<dbReference type="OrthoDB" id="9814400at2"/>
<evidence type="ECO:0000256" key="5">
    <source>
        <dbReference type="ARBA" id="ARBA00022803"/>
    </source>
</evidence>
<evidence type="ECO:0000256" key="7">
    <source>
        <dbReference type="ARBA" id="ARBA00022989"/>
    </source>
</evidence>
<evidence type="ECO:0000256" key="9">
    <source>
        <dbReference type="PIRSR" id="PIRSR640198-1"/>
    </source>
</evidence>
<dbReference type="Pfam" id="PF02661">
    <property type="entry name" value="Fic"/>
    <property type="match status" value="1"/>
</dbReference>
<evidence type="ECO:0000256" key="6">
    <source>
        <dbReference type="ARBA" id="ARBA00022840"/>
    </source>
</evidence>
<evidence type="ECO:0000313" key="12">
    <source>
        <dbReference type="EMBL" id="SFH84175.1"/>
    </source>
</evidence>
<keyword evidence="2" id="KW-0812">Transmembrane</keyword>
<dbReference type="InterPro" id="IPR040198">
    <property type="entry name" value="Fido_containing"/>
</dbReference>
<dbReference type="AlphaFoldDB" id="A0A1I3DBS7"/>
<gene>
    <name evidence="12" type="ORF">SAMN05443292_0368</name>
</gene>
<proteinExistence type="predicted"/>
<dbReference type="InterPro" id="IPR003812">
    <property type="entry name" value="Fido"/>
</dbReference>
<keyword evidence="5" id="KW-0802">TPR repeat</keyword>
<evidence type="ECO:0000256" key="10">
    <source>
        <dbReference type="PIRSR" id="PIRSR640198-2"/>
    </source>
</evidence>
<dbReference type="Gene3D" id="1.10.3290.10">
    <property type="entry name" value="Fido-like domain"/>
    <property type="match status" value="1"/>
</dbReference>
<feature type="active site" evidence="9">
    <location>
        <position position="184"/>
    </location>
</feature>
<name>A0A1I3DBS7_9FLAO</name>
<dbReference type="RefSeq" id="WP_090078459.1">
    <property type="nucleotide sequence ID" value="NZ_FOQT01000001.1"/>
</dbReference>
<dbReference type="EMBL" id="FOQT01000001">
    <property type="protein sequence ID" value="SFH84175.1"/>
    <property type="molecule type" value="Genomic_DNA"/>
</dbReference>
<evidence type="ECO:0000256" key="4">
    <source>
        <dbReference type="ARBA" id="ARBA00022741"/>
    </source>
</evidence>
<keyword evidence="4 10" id="KW-0547">Nucleotide-binding</keyword>
<evidence type="ECO:0000256" key="2">
    <source>
        <dbReference type="ARBA" id="ARBA00022692"/>
    </source>
</evidence>
<comment type="subcellular location">
    <subcellularLocation>
        <location evidence="1">Membrane</location>
        <topology evidence="1">Single-pass membrane protein</topology>
    </subcellularLocation>
</comment>
<feature type="binding site" evidence="10">
    <location>
        <begin position="188"/>
        <end position="195"/>
    </location>
    <ligand>
        <name>ATP</name>
        <dbReference type="ChEBI" id="CHEBI:30616"/>
    </ligand>
</feature>
<reference evidence="12 13" key="1">
    <citation type="submission" date="2016-10" db="EMBL/GenBank/DDBJ databases">
        <authorList>
            <person name="de Groot N.N."/>
        </authorList>
    </citation>
    <scope>NUCLEOTIDE SEQUENCE [LARGE SCALE GENOMIC DNA]</scope>
    <source>
        <strain evidence="12 13">DSM 26000</strain>
    </source>
</reference>
<keyword evidence="6 10" id="KW-0067">ATP-binding</keyword>
<accession>A0A1I3DBS7</accession>
<evidence type="ECO:0000256" key="1">
    <source>
        <dbReference type="ARBA" id="ARBA00004167"/>
    </source>
</evidence>
<dbReference type="GO" id="GO:0016020">
    <property type="term" value="C:membrane"/>
    <property type="evidence" value="ECO:0007669"/>
    <property type="project" value="UniProtKB-SubCell"/>
</dbReference>
<dbReference type="InterPro" id="IPR036597">
    <property type="entry name" value="Fido-like_dom_sf"/>
</dbReference>
<keyword evidence="13" id="KW-1185">Reference proteome</keyword>
<evidence type="ECO:0000313" key="13">
    <source>
        <dbReference type="Proteomes" id="UP000198931"/>
    </source>
</evidence>
<organism evidence="12 13">
    <name type="scientific">Halpernia frigidisoli</name>
    <dbReference type="NCBI Taxonomy" id="1125876"/>
    <lineage>
        <taxon>Bacteria</taxon>
        <taxon>Pseudomonadati</taxon>
        <taxon>Bacteroidota</taxon>
        <taxon>Flavobacteriia</taxon>
        <taxon>Flavobacteriales</taxon>
        <taxon>Weeksellaceae</taxon>
        <taxon>Chryseobacterium group</taxon>
        <taxon>Halpernia</taxon>
    </lineage>
</organism>
<dbReference type="PANTHER" id="PTHR13504">
    <property type="entry name" value="FIDO DOMAIN-CONTAINING PROTEIN DDB_G0283145"/>
    <property type="match status" value="1"/>
</dbReference>
<dbReference type="GO" id="GO:0005524">
    <property type="term" value="F:ATP binding"/>
    <property type="evidence" value="ECO:0007669"/>
    <property type="project" value="UniProtKB-KW"/>
</dbReference>
<evidence type="ECO:0000259" key="11">
    <source>
        <dbReference type="PROSITE" id="PS51459"/>
    </source>
</evidence>
<keyword evidence="7" id="KW-1133">Transmembrane helix</keyword>
<keyword evidence="8" id="KW-0472">Membrane</keyword>
<dbReference type="SUPFAM" id="SSF140931">
    <property type="entry name" value="Fic-like"/>
    <property type="match status" value="1"/>
</dbReference>
<dbReference type="Proteomes" id="UP000198931">
    <property type="component" value="Unassembled WGS sequence"/>
</dbReference>
<protein>
    <submittedName>
        <fullName evidence="12">Fic/DOC family protein</fullName>
    </submittedName>
</protein>
<dbReference type="STRING" id="1125876.SAMN05443292_0368"/>
<evidence type="ECO:0000256" key="3">
    <source>
        <dbReference type="ARBA" id="ARBA00022737"/>
    </source>
</evidence>
<keyword evidence="3" id="KW-0677">Repeat</keyword>
<dbReference type="PROSITE" id="PS51459">
    <property type="entry name" value="FIDO"/>
    <property type="match status" value="1"/>
</dbReference>
<sequence>MKFKILNSANLEEFKNSVNFDLMERIEKFEQREISFDYFKTNHAISSVFSSKIEGEEIELDSFFKHKFLNIDFLPDYTKRADDLFDAYEWMQNNVLNYKNFLKSHKILSKNLLPISQQGKIRQNQMFIINNNGQIEYVATDKSLVQSEIEKFFDDVKILLSQALDIKEIFYFSSQIHLIFVKIHPFNDGNGRSGRLLEKWFLKEFLGRKAFSIALERNYYQNLDPYYFNLKKIGLEYTELDYSKSLDFLLMTVNSLQND</sequence>
<feature type="domain" description="Fido" evidence="11">
    <location>
        <begin position="96"/>
        <end position="251"/>
    </location>
</feature>